<dbReference type="Proteomes" id="UP000223749">
    <property type="component" value="Chromosome"/>
</dbReference>
<organism evidence="1 2">
    <name type="scientific">Pedobacter ginsengisoli</name>
    <dbReference type="NCBI Taxonomy" id="363852"/>
    <lineage>
        <taxon>Bacteria</taxon>
        <taxon>Pseudomonadati</taxon>
        <taxon>Bacteroidota</taxon>
        <taxon>Sphingobacteriia</taxon>
        <taxon>Sphingobacteriales</taxon>
        <taxon>Sphingobacteriaceae</taxon>
        <taxon>Pedobacter</taxon>
    </lineage>
</organism>
<reference evidence="1 2" key="1">
    <citation type="submission" date="2017-10" db="EMBL/GenBank/DDBJ databases">
        <title>Whole genome of Pedobacter ginsengisoli T01R-27 isolated from tomato rhizosphere.</title>
        <authorList>
            <person name="Weon H.-Y."/>
            <person name="Lee S.A."/>
            <person name="Sang M.K."/>
            <person name="Song J."/>
        </authorList>
    </citation>
    <scope>NUCLEOTIDE SEQUENCE [LARGE SCALE GENOMIC DNA]</scope>
    <source>
        <strain evidence="1 2">T01R-27</strain>
    </source>
</reference>
<sequence length="354" mass="38181">MNVGYIKCKIMKKQNSNIYKCLVLILIIFLQSCKQDELENFASKKGASTNVSIKGQTGQIKKDVEVVRIPVEIQLSGSATQAFDAHLELDGDAITNAITGDLLPNTLAMPVESIFIPETVVIPFGSTNAVFDVLVSVSDLEKFYFTSKKVAFALKLSEVTKGNTINEEKNIGIISIDPRGIISATEMHAISIKNGGGGKLEVSGTSNYLPSVASIGIPLDVSLSGVPSRSFTVDVAINSDTVAVLKSKGVIPQNAVMMKTGEFEMPAQVTVDQISSTGKLDLTIPSETLLKYRNNKIALVVQLTGSSKHVVDPVNRTVVLLIDPASIIAANKYTIWLPLLNKPQFNVLNRKFNS</sequence>
<dbReference type="AlphaFoldDB" id="A0A2D1U6D4"/>
<dbReference type="KEGG" id="pgs:CPT03_12155"/>
<evidence type="ECO:0000313" key="1">
    <source>
        <dbReference type="EMBL" id="ATP57170.1"/>
    </source>
</evidence>
<name>A0A2D1U6D4_9SPHI</name>
<dbReference type="EMBL" id="CP024091">
    <property type="protein sequence ID" value="ATP57170.1"/>
    <property type="molecule type" value="Genomic_DNA"/>
</dbReference>
<gene>
    <name evidence="1" type="ORF">CPT03_12155</name>
</gene>
<accession>A0A2D1U6D4</accession>
<protein>
    <recommendedName>
        <fullName evidence="3">DUF1735 domain-containing protein</fullName>
    </recommendedName>
</protein>
<keyword evidence="2" id="KW-1185">Reference proteome</keyword>
<dbReference type="PROSITE" id="PS51257">
    <property type="entry name" value="PROKAR_LIPOPROTEIN"/>
    <property type="match status" value="1"/>
</dbReference>
<evidence type="ECO:0008006" key="3">
    <source>
        <dbReference type="Google" id="ProtNLM"/>
    </source>
</evidence>
<proteinExistence type="predicted"/>
<evidence type="ECO:0000313" key="2">
    <source>
        <dbReference type="Proteomes" id="UP000223749"/>
    </source>
</evidence>
<dbReference type="Gene3D" id="2.60.40.1740">
    <property type="entry name" value="hypothetical protein (bacova_03559)"/>
    <property type="match status" value="1"/>
</dbReference>